<feature type="domain" description="Sushi" evidence="15">
    <location>
        <begin position="596"/>
        <end position="655"/>
    </location>
</feature>
<dbReference type="PROSITE" id="PS01186">
    <property type="entry name" value="EGF_2"/>
    <property type="match status" value="1"/>
</dbReference>
<feature type="domain" description="Sushi" evidence="15">
    <location>
        <begin position="536"/>
        <end position="595"/>
    </location>
</feature>
<dbReference type="Pfam" id="PF00084">
    <property type="entry name" value="Sushi"/>
    <property type="match status" value="9"/>
</dbReference>
<dbReference type="InterPro" id="IPR057598">
    <property type="entry name" value="Fn3_PTPRU"/>
</dbReference>
<gene>
    <name evidence="16" type="ORF">ACEWY4_011613</name>
</gene>
<organism evidence="16 17">
    <name type="scientific">Coilia grayii</name>
    <name type="common">Gray's grenadier anchovy</name>
    <dbReference type="NCBI Taxonomy" id="363190"/>
    <lineage>
        <taxon>Eukaryota</taxon>
        <taxon>Metazoa</taxon>
        <taxon>Chordata</taxon>
        <taxon>Craniata</taxon>
        <taxon>Vertebrata</taxon>
        <taxon>Euteleostomi</taxon>
        <taxon>Actinopterygii</taxon>
        <taxon>Neopterygii</taxon>
        <taxon>Teleostei</taxon>
        <taxon>Clupei</taxon>
        <taxon>Clupeiformes</taxon>
        <taxon>Clupeoidei</taxon>
        <taxon>Engraulidae</taxon>
        <taxon>Coilinae</taxon>
        <taxon>Coilia</taxon>
    </lineage>
</organism>
<feature type="domain" description="EGF-like" evidence="14">
    <location>
        <begin position="31"/>
        <end position="71"/>
    </location>
</feature>
<keyword evidence="2 10" id="KW-0245">EGF-like domain</keyword>
<evidence type="ECO:0000256" key="9">
    <source>
        <dbReference type="ARBA" id="ARBA00023180"/>
    </source>
</evidence>
<evidence type="ECO:0000256" key="4">
    <source>
        <dbReference type="ARBA" id="ARBA00022729"/>
    </source>
</evidence>
<reference evidence="16 17" key="1">
    <citation type="submission" date="2024-09" db="EMBL/GenBank/DDBJ databases">
        <title>A chromosome-level genome assembly of Gray's grenadier anchovy, Coilia grayii.</title>
        <authorList>
            <person name="Fu Z."/>
        </authorList>
    </citation>
    <scope>NUCLEOTIDE SEQUENCE [LARGE SCALE GENOMIC DNA]</scope>
    <source>
        <strain evidence="16">G4</strain>
        <tissue evidence="16">Muscle</tissue>
    </source>
</reference>
<evidence type="ECO:0000256" key="6">
    <source>
        <dbReference type="ARBA" id="ARBA00022989"/>
    </source>
</evidence>
<evidence type="ECO:0000256" key="2">
    <source>
        <dbReference type="ARBA" id="ARBA00022536"/>
    </source>
</evidence>
<feature type="domain" description="Sushi" evidence="15">
    <location>
        <begin position="475"/>
        <end position="534"/>
    </location>
</feature>
<dbReference type="SMART" id="SM00181">
    <property type="entry name" value="EGF"/>
    <property type="match status" value="3"/>
</dbReference>
<dbReference type="Gene3D" id="2.10.25.10">
    <property type="entry name" value="Laminin"/>
    <property type="match status" value="3"/>
</dbReference>
<keyword evidence="5" id="KW-0677">Repeat</keyword>
<dbReference type="PROSITE" id="PS00010">
    <property type="entry name" value="ASX_HYDROXYL"/>
    <property type="match status" value="2"/>
</dbReference>
<feature type="domain" description="Sushi" evidence="15">
    <location>
        <begin position="295"/>
        <end position="354"/>
    </location>
</feature>
<keyword evidence="11" id="KW-0768">Sushi</keyword>
<dbReference type="SUPFAM" id="SSF57184">
    <property type="entry name" value="Growth factor receptor domain"/>
    <property type="match status" value="1"/>
</dbReference>
<evidence type="ECO:0000313" key="17">
    <source>
        <dbReference type="Proteomes" id="UP001591681"/>
    </source>
</evidence>
<dbReference type="InterPro" id="IPR035976">
    <property type="entry name" value="Sushi/SCR/CCP_sf"/>
</dbReference>
<proteinExistence type="predicted"/>
<dbReference type="Proteomes" id="UP001591681">
    <property type="component" value="Unassembled WGS sequence"/>
</dbReference>
<feature type="signal peptide" evidence="13">
    <location>
        <begin position="1"/>
        <end position="17"/>
    </location>
</feature>
<evidence type="ECO:0000259" key="14">
    <source>
        <dbReference type="PROSITE" id="PS50026"/>
    </source>
</evidence>
<dbReference type="InterPro" id="IPR001881">
    <property type="entry name" value="EGF-like_Ca-bd_dom"/>
</dbReference>
<name>A0ABD1JYB4_9TELE</name>
<evidence type="ECO:0000256" key="10">
    <source>
        <dbReference type="PROSITE-ProRule" id="PRU00076"/>
    </source>
</evidence>
<comment type="caution">
    <text evidence="10">Lacks conserved residue(s) required for the propagation of feature annotation.</text>
</comment>
<dbReference type="SMART" id="SM00179">
    <property type="entry name" value="EGF_CA"/>
    <property type="match status" value="3"/>
</dbReference>
<feature type="domain" description="EGF-like" evidence="14">
    <location>
        <begin position="72"/>
        <end position="111"/>
    </location>
</feature>
<dbReference type="EMBL" id="JBHFQA010000010">
    <property type="protein sequence ID" value="KAL2091815.1"/>
    <property type="molecule type" value="Genomic_DNA"/>
</dbReference>
<evidence type="ECO:0008006" key="18">
    <source>
        <dbReference type="Google" id="ProtNLM"/>
    </source>
</evidence>
<dbReference type="Gene3D" id="2.10.70.10">
    <property type="entry name" value="Complement Module, domain 1"/>
    <property type="match status" value="9"/>
</dbReference>
<dbReference type="GO" id="GO:0016020">
    <property type="term" value="C:membrane"/>
    <property type="evidence" value="ECO:0007669"/>
    <property type="project" value="UniProtKB-SubCell"/>
</dbReference>
<keyword evidence="9" id="KW-0325">Glycoprotein</keyword>
<dbReference type="CDD" id="cd00033">
    <property type="entry name" value="CCP"/>
    <property type="match status" value="8"/>
</dbReference>
<protein>
    <recommendedName>
        <fullName evidence="18">Sushi/von Willebrand factor type A/EGF/pentraxin domain-containing 1</fullName>
    </recommendedName>
</protein>
<dbReference type="CDD" id="cd00054">
    <property type="entry name" value="EGF_CA"/>
    <property type="match status" value="2"/>
</dbReference>
<comment type="subcellular location">
    <subcellularLocation>
        <location evidence="1">Membrane</location>
        <topology evidence="1">Single-pass type I membrane protein</topology>
    </subcellularLocation>
</comment>
<dbReference type="InterPro" id="IPR000152">
    <property type="entry name" value="EGF-type_Asp/Asn_hydroxyl_site"/>
</dbReference>
<feature type="domain" description="EGF-like" evidence="14">
    <location>
        <begin position="124"/>
        <end position="161"/>
    </location>
</feature>
<keyword evidence="4 13" id="KW-0732">Signal</keyword>
<feature type="chain" id="PRO_5044744811" description="Sushi/von Willebrand factor type A/EGF/pentraxin domain-containing 1" evidence="13">
    <location>
        <begin position="18"/>
        <end position="963"/>
    </location>
</feature>
<evidence type="ECO:0000256" key="13">
    <source>
        <dbReference type="SAM" id="SignalP"/>
    </source>
</evidence>
<feature type="domain" description="Sushi" evidence="15">
    <location>
        <begin position="175"/>
        <end position="234"/>
    </location>
</feature>
<dbReference type="InterPro" id="IPR009030">
    <property type="entry name" value="Growth_fac_rcpt_cys_sf"/>
</dbReference>
<dbReference type="PANTHER" id="PTHR24051:SF5">
    <property type="entry name" value="SUSHI DOMAIN-CONTAINING PROTEIN 1"/>
    <property type="match status" value="1"/>
</dbReference>
<evidence type="ECO:0000313" key="16">
    <source>
        <dbReference type="EMBL" id="KAL2091815.1"/>
    </source>
</evidence>
<dbReference type="PROSITE" id="PS01187">
    <property type="entry name" value="EGF_CA"/>
    <property type="match status" value="1"/>
</dbReference>
<accession>A0ABD1JYB4</accession>
<evidence type="ECO:0000259" key="15">
    <source>
        <dbReference type="PROSITE" id="PS50923"/>
    </source>
</evidence>
<evidence type="ECO:0000256" key="7">
    <source>
        <dbReference type="ARBA" id="ARBA00023136"/>
    </source>
</evidence>
<dbReference type="InterPro" id="IPR018097">
    <property type="entry name" value="EGF_Ca-bd_CS"/>
</dbReference>
<dbReference type="SMART" id="SM00032">
    <property type="entry name" value="CCP"/>
    <property type="match status" value="9"/>
</dbReference>
<dbReference type="InterPro" id="IPR049883">
    <property type="entry name" value="NOTCH1_EGF-like"/>
</dbReference>
<dbReference type="InterPro" id="IPR000742">
    <property type="entry name" value="EGF"/>
</dbReference>
<dbReference type="Pfam" id="PF07645">
    <property type="entry name" value="EGF_CA"/>
    <property type="match status" value="2"/>
</dbReference>
<keyword evidence="7 12" id="KW-0472">Membrane</keyword>
<dbReference type="AlphaFoldDB" id="A0ABD1JYB4"/>
<dbReference type="InterPro" id="IPR000436">
    <property type="entry name" value="Sushi_SCR_CCP_dom"/>
</dbReference>
<evidence type="ECO:0000256" key="5">
    <source>
        <dbReference type="ARBA" id="ARBA00022737"/>
    </source>
</evidence>
<evidence type="ECO:0000256" key="3">
    <source>
        <dbReference type="ARBA" id="ARBA00022692"/>
    </source>
</evidence>
<keyword evidence="17" id="KW-1185">Reference proteome</keyword>
<evidence type="ECO:0000256" key="1">
    <source>
        <dbReference type="ARBA" id="ARBA00004479"/>
    </source>
</evidence>
<feature type="domain" description="Sushi" evidence="15">
    <location>
        <begin position="235"/>
        <end position="294"/>
    </location>
</feature>
<feature type="transmembrane region" description="Helical" evidence="12">
    <location>
        <begin position="939"/>
        <end position="961"/>
    </location>
</feature>
<evidence type="ECO:0000256" key="11">
    <source>
        <dbReference type="PROSITE-ProRule" id="PRU00302"/>
    </source>
</evidence>
<dbReference type="PROSITE" id="PS50923">
    <property type="entry name" value="SUSHI"/>
    <property type="match status" value="8"/>
</dbReference>
<feature type="domain" description="Sushi" evidence="15">
    <location>
        <begin position="355"/>
        <end position="414"/>
    </location>
</feature>
<dbReference type="PANTHER" id="PTHR24051">
    <property type="entry name" value="SUSHI DOMAIN-CONTAINING PROTEIN 1"/>
    <property type="match status" value="1"/>
</dbReference>
<dbReference type="PROSITE" id="PS50026">
    <property type="entry name" value="EGF_3"/>
    <property type="match status" value="3"/>
</dbReference>
<sequence length="963" mass="105464">MALVGTVIMAVTFLLHSMPSMLKDTRVAGNVFDVCTTCHPNATCDKKTDGSGGYACNCMYGFVGNGRTHCEDKDECQIGANFICGDHTLCHNTHGSFYCTCLSGYAPTNNMAVFIPNDGSYCQDVDECQIQGVCGEGGQCRNTDGDFECACQVGYRVQGGSVPFNPRQKASCQAVDCGFPPPVQHAVHLSQPRTLYGSVVSYGCQPGFLWKGGDNSSRCTSEGTWTGPSLVCEEVNCGEPAAFPHARVIWDRNSRLGAEVRYECEGGFRLVGPSSVAVCTAAGVWSHPRLQCEEIVCGKPPVVPHSRMWWNGDTSVDTNVFYECEEGYHHVGTGNTSFCTGNGLWSEVSFTCEVMTCGDPPLLPHTGQVWNGSTTVGSTLLYYCNGSFYYVTGTNISECTTNGYWTTPTLICKEIDCGAPPAWPHSRVLWTKASQLGAKVFYHCDLGYYNAGPGNVSICTVDGIWSPPYIACQETSCGNPPVIPNSKTVWDKSTLFGAEAFYECETGYHNVGHGYASVCAADGQWSEASVMCQAEISCGPPPVLPHADIHWDNPSRPGSVVEYSCKDGFHQEGGQSFLTCMSSGEWESALVHCKEIDCGAPPIWPHSRMLWTKDTHKGAEVFYECDVGYYNAGPGNVSVCTGDGTWSPPDVVCRARCGLVPEIAYAKLAWHNESIAVHRCVDGYYTHSGTNTSTCGANGRWRPASLQCREIRHGISHLEVFNERCLRWVSDGKREEYKVLFVGSRAYQMSFVDKRWNTFSFTALRPQVCLKLLPATNYTINITAVLASSSTVITTNTSIQVAPLPEVMFREVEGPTPTLLLHRSVHTLDPICLYQVFVLPVEGTVVFDCNSSRTPPFLKDSSCNSEYVAAQIPLRDVVMKELNFTVGDEQHYGGYYNAPLENGKDYYIILRTACQWGQSRKHACVIWAKTRGISYRMRMSALVACGTIAFFGFGILIGYFYTG</sequence>
<keyword evidence="6 12" id="KW-1133">Transmembrane helix</keyword>
<evidence type="ECO:0000256" key="8">
    <source>
        <dbReference type="ARBA" id="ARBA00023157"/>
    </source>
</evidence>
<feature type="domain" description="Sushi" evidence="15">
    <location>
        <begin position="415"/>
        <end position="474"/>
    </location>
</feature>
<dbReference type="SUPFAM" id="SSF57535">
    <property type="entry name" value="Complement control module/SCR domain"/>
    <property type="match status" value="9"/>
</dbReference>
<keyword evidence="8" id="KW-1015">Disulfide bond</keyword>
<keyword evidence="3 12" id="KW-0812">Transmembrane</keyword>
<evidence type="ECO:0000256" key="12">
    <source>
        <dbReference type="SAM" id="Phobius"/>
    </source>
</evidence>
<dbReference type="Pfam" id="PF23144">
    <property type="entry name" value="Fn3_PTPRU"/>
    <property type="match status" value="1"/>
</dbReference>
<comment type="caution">
    <text evidence="16">The sequence shown here is derived from an EMBL/GenBank/DDBJ whole genome shotgun (WGS) entry which is preliminary data.</text>
</comment>
<dbReference type="InterPro" id="IPR051622">
    <property type="entry name" value="R-tyr_protein_phosphatases"/>
</dbReference>